<accession>A0AAE1WGT7</accession>
<sequence length="141" mass="15923">MQGREKRYQKSTGWLNHGGNIYNRRYAAAETKISPSTAPNLHLKWEFKAGKDISATPDMRWRCLFPQLEWIHICSENSGWLPCMEKECAGAYRLNPSVPITNVTGTVSRATPTIAEDKLIVPIYGPAYVVVLKRKQANLFG</sequence>
<dbReference type="Gene3D" id="2.140.10.10">
    <property type="entry name" value="Quinoprotein alcohol dehydrogenase-like superfamily"/>
    <property type="match status" value="1"/>
</dbReference>
<comment type="caution">
    <text evidence="1">The sequence shown here is derived from an EMBL/GenBank/DDBJ whole genome shotgun (WGS) entry which is preliminary data.</text>
</comment>
<reference evidence="1" key="1">
    <citation type="submission" date="2020-06" db="EMBL/GenBank/DDBJ databases">
        <authorList>
            <person name="Li T."/>
            <person name="Hu X."/>
            <person name="Zhang T."/>
            <person name="Song X."/>
            <person name="Zhang H."/>
            <person name="Dai N."/>
            <person name="Sheng W."/>
            <person name="Hou X."/>
            <person name="Wei L."/>
        </authorList>
    </citation>
    <scope>NUCLEOTIDE SEQUENCE</scope>
    <source>
        <strain evidence="1">K16</strain>
        <tissue evidence="1">Leaf</tissue>
    </source>
</reference>
<name>A0AAE1WGT7_9LAMI</name>
<evidence type="ECO:0000313" key="1">
    <source>
        <dbReference type="EMBL" id="KAK4393085.1"/>
    </source>
</evidence>
<dbReference type="SUPFAM" id="SSF50998">
    <property type="entry name" value="Quinoprotein alcohol dehydrogenase-like"/>
    <property type="match status" value="1"/>
</dbReference>
<proteinExistence type="predicted"/>
<organism evidence="1 2">
    <name type="scientific">Sesamum angolense</name>
    <dbReference type="NCBI Taxonomy" id="2727404"/>
    <lineage>
        <taxon>Eukaryota</taxon>
        <taxon>Viridiplantae</taxon>
        <taxon>Streptophyta</taxon>
        <taxon>Embryophyta</taxon>
        <taxon>Tracheophyta</taxon>
        <taxon>Spermatophyta</taxon>
        <taxon>Magnoliopsida</taxon>
        <taxon>eudicotyledons</taxon>
        <taxon>Gunneridae</taxon>
        <taxon>Pentapetalae</taxon>
        <taxon>asterids</taxon>
        <taxon>lamiids</taxon>
        <taxon>Lamiales</taxon>
        <taxon>Pedaliaceae</taxon>
        <taxon>Sesamum</taxon>
    </lineage>
</organism>
<dbReference type="AlphaFoldDB" id="A0AAE1WGT7"/>
<dbReference type="Proteomes" id="UP001289374">
    <property type="component" value="Unassembled WGS sequence"/>
</dbReference>
<dbReference type="PANTHER" id="PTHR32303">
    <property type="entry name" value="QUINOPROTEIN ALCOHOL DEHYDROGENASE (CYTOCHROME C)"/>
    <property type="match status" value="1"/>
</dbReference>
<dbReference type="PANTHER" id="PTHR32303:SF10">
    <property type="entry name" value="OUTER MEMBRANE PROTEIN ASSEMBLY FACTOR BAMB"/>
    <property type="match status" value="1"/>
</dbReference>
<dbReference type="InterPro" id="IPR011047">
    <property type="entry name" value="Quinoprotein_ADH-like_sf"/>
</dbReference>
<reference evidence="1" key="2">
    <citation type="journal article" date="2024" name="Plant">
        <title>Genomic evolution and insights into agronomic trait innovations of Sesamum species.</title>
        <authorList>
            <person name="Miao H."/>
            <person name="Wang L."/>
            <person name="Qu L."/>
            <person name="Liu H."/>
            <person name="Sun Y."/>
            <person name="Le M."/>
            <person name="Wang Q."/>
            <person name="Wei S."/>
            <person name="Zheng Y."/>
            <person name="Lin W."/>
            <person name="Duan Y."/>
            <person name="Cao H."/>
            <person name="Xiong S."/>
            <person name="Wang X."/>
            <person name="Wei L."/>
            <person name="Li C."/>
            <person name="Ma Q."/>
            <person name="Ju M."/>
            <person name="Zhao R."/>
            <person name="Li G."/>
            <person name="Mu C."/>
            <person name="Tian Q."/>
            <person name="Mei H."/>
            <person name="Zhang T."/>
            <person name="Gao T."/>
            <person name="Zhang H."/>
        </authorList>
    </citation>
    <scope>NUCLEOTIDE SEQUENCE</scope>
    <source>
        <strain evidence="1">K16</strain>
    </source>
</reference>
<dbReference type="EMBL" id="JACGWL010000010">
    <property type="protein sequence ID" value="KAK4393085.1"/>
    <property type="molecule type" value="Genomic_DNA"/>
</dbReference>
<protein>
    <submittedName>
        <fullName evidence="1">Uncharacterized protein</fullName>
    </submittedName>
</protein>
<evidence type="ECO:0000313" key="2">
    <source>
        <dbReference type="Proteomes" id="UP001289374"/>
    </source>
</evidence>
<keyword evidence="2" id="KW-1185">Reference proteome</keyword>
<gene>
    <name evidence="1" type="ORF">Sango_1779300</name>
</gene>